<dbReference type="Gene3D" id="3.40.50.300">
    <property type="entry name" value="P-loop containing nucleotide triphosphate hydrolases"/>
    <property type="match status" value="1"/>
</dbReference>
<dbReference type="SUPFAM" id="SSF52540">
    <property type="entry name" value="P-loop containing nucleoside triphosphate hydrolases"/>
    <property type="match status" value="1"/>
</dbReference>
<dbReference type="Pfam" id="PF09140">
    <property type="entry name" value="MipZ"/>
    <property type="match status" value="1"/>
</dbReference>
<comment type="caution">
    <text evidence="3">The sequence shown here is derived from an EMBL/GenBank/DDBJ whole genome shotgun (WGS) entry which is preliminary data.</text>
</comment>
<dbReference type="EMBL" id="WNKV01000010">
    <property type="protein sequence ID" value="MTW17351.1"/>
    <property type="molecule type" value="Genomic_DNA"/>
</dbReference>
<evidence type="ECO:0000313" key="5">
    <source>
        <dbReference type="Proteomes" id="UP000438991"/>
    </source>
</evidence>
<accession>A0A3S4B3L4</accession>
<evidence type="ECO:0000256" key="1">
    <source>
        <dbReference type="SAM" id="MobiDB-lite"/>
    </source>
</evidence>
<feature type="region of interest" description="Disordered" evidence="1">
    <location>
        <begin position="308"/>
        <end position="335"/>
    </location>
</feature>
<sequence>MWSEVEGRDMLRRGSLSAHVIVLGNEKGGSGKSTTAIHLAVALMKAGQRVATIDLDSRQQTLTHYIDRRRLWGRRVNKPLEIPLHFCIARSEGARVDENESAEFARFAEAITEIEHRHDFLVIDTPGADTFLSRLAHSMADTLVTPLNDSFLDFDVLAAVDPQTYELTGSSHYAELVREARRQRRIVDGKVTDWVVVRNRLSTLGSRNRKLVGDGLTALAGRLGFRFVEGFAERVIYREFYPRGLTAVDDLDDQAAHSRPSLSHVTARLEVQGLLSTLGLPLDDRSRKRAEARAEWFMSAYRPLDVDDMLDGGGDDGDGPSTLPPLPPFTSPVSG</sequence>
<dbReference type="Proteomes" id="UP000438991">
    <property type="component" value="Unassembled WGS sequence"/>
</dbReference>
<dbReference type="Proteomes" id="UP000289200">
    <property type="component" value="Unassembled WGS sequence"/>
</dbReference>
<proteinExistence type="predicted"/>
<evidence type="ECO:0000313" key="3">
    <source>
        <dbReference type="EMBL" id="VCU10724.1"/>
    </source>
</evidence>
<feature type="compositionally biased region" description="Pro residues" evidence="1">
    <location>
        <begin position="322"/>
        <end position="335"/>
    </location>
</feature>
<dbReference type="AlphaFoldDB" id="A0A3S4B3L4"/>
<gene>
    <name evidence="2" type="ORF">GJ689_14175</name>
    <name evidence="3" type="ORF">RHODGE_RHODGE_03926</name>
</gene>
<reference evidence="4" key="1">
    <citation type="submission" date="2018-10" db="EMBL/GenBank/DDBJ databases">
        <authorList>
            <person name="Peiro R."/>
            <person name="Begona"/>
            <person name="Cbmso G."/>
            <person name="Lopez M."/>
            <person name="Gonzalez S."/>
            <person name="Sacristan E."/>
            <person name="Castillo E."/>
        </authorList>
    </citation>
    <scope>NUCLEOTIDE SEQUENCE [LARGE SCALE GENOMIC DNA]</scope>
</reference>
<dbReference type="InterPro" id="IPR027417">
    <property type="entry name" value="P-loop_NTPase"/>
</dbReference>
<evidence type="ECO:0000313" key="4">
    <source>
        <dbReference type="Proteomes" id="UP000289200"/>
    </source>
</evidence>
<reference evidence="3" key="2">
    <citation type="submission" date="2018-10" db="EMBL/GenBank/DDBJ databases">
        <authorList>
            <person name="Peiro R."/>
            <person name="Begona"/>
            <person name="Cbmso G."/>
            <person name="Lopez M."/>
            <person name="Gonzalez S."/>
            <person name="Sacristan E."/>
            <person name="Castillo E."/>
        </authorList>
    </citation>
    <scope>NUCLEOTIDE SEQUENCE</scope>
    <source>
        <strain evidence="3">Rhod_genome</strain>
    </source>
</reference>
<reference evidence="2 5" key="3">
    <citation type="submission" date="2019-11" db="EMBL/GenBank/DDBJ databases">
        <title>Whole-genome sequence of Rhodoplanes serenus DSM 18633, type strain.</title>
        <authorList>
            <person name="Kyndt J.A."/>
            <person name="Meyer T.E."/>
        </authorList>
    </citation>
    <scope>NUCLEOTIDE SEQUENCE [LARGE SCALE GENOMIC DNA]</scope>
    <source>
        <strain evidence="2 5">DSM 18633</strain>
    </source>
</reference>
<dbReference type="InterPro" id="IPR015223">
    <property type="entry name" value="MipZ"/>
</dbReference>
<dbReference type="RefSeq" id="WP_129610789.1">
    <property type="nucleotide sequence ID" value="NZ_UWOC01000178.1"/>
</dbReference>
<feature type="compositionally biased region" description="Acidic residues" evidence="1">
    <location>
        <begin position="308"/>
        <end position="318"/>
    </location>
</feature>
<dbReference type="InterPro" id="IPR050678">
    <property type="entry name" value="DNA_Partitioning_ATPase"/>
</dbReference>
<organism evidence="3 4">
    <name type="scientific">Rhodoplanes serenus</name>
    <dbReference type="NCBI Taxonomy" id="200615"/>
    <lineage>
        <taxon>Bacteria</taxon>
        <taxon>Pseudomonadati</taxon>
        <taxon>Pseudomonadota</taxon>
        <taxon>Alphaproteobacteria</taxon>
        <taxon>Hyphomicrobiales</taxon>
        <taxon>Nitrobacteraceae</taxon>
        <taxon>Rhodoplanes</taxon>
    </lineage>
</organism>
<dbReference type="EMBL" id="UWOC01000178">
    <property type="protein sequence ID" value="VCU10724.1"/>
    <property type="molecule type" value="Genomic_DNA"/>
</dbReference>
<name>A0A3S4B3L4_9BRAD</name>
<protein>
    <submittedName>
        <fullName evidence="2">AAA family ATPase</fullName>
    </submittedName>
    <submittedName>
        <fullName evidence="3">Iron-sulfur cluster carrier protein</fullName>
    </submittedName>
</protein>
<dbReference type="CDD" id="cd02042">
    <property type="entry name" value="ParAB_family"/>
    <property type="match status" value="1"/>
</dbReference>
<keyword evidence="4" id="KW-1185">Reference proteome</keyword>
<dbReference type="PANTHER" id="PTHR13696">
    <property type="entry name" value="P-LOOP CONTAINING NUCLEOSIDE TRIPHOSPHATE HYDROLASE"/>
    <property type="match status" value="1"/>
</dbReference>
<dbReference type="PANTHER" id="PTHR13696:SF96">
    <property type="entry name" value="COBQ_COBB_MIND_PARA NUCLEOTIDE BINDING DOMAIN-CONTAINING PROTEIN"/>
    <property type="match status" value="1"/>
</dbReference>
<dbReference type="OrthoDB" id="13869at2"/>
<evidence type="ECO:0000313" key="2">
    <source>
        <dbReference type="EMBL" id="MTW17351.1"/>
    </source>
</evidence>